<name>A0A1G6HDD7_9BACI</name>
<dbReference type="InterPro" id="IPR052984">
    <property type="entry name" value="UPF0421"/>
</dbReference>
<evidence type="ECO:0000313" key="8">
    <source>
        <dbReference type="EMBL" id="SDB91935.1"/>
    </source>
</evidence>
<gene>
    <name evidence="8" type="ORF">SAMN05421734_102482</name>
</gene>
<organism evidence="8 9">
    <name type="scientific">Pelagirhabdus alkalitolerans</name>
    <dbReference type="NCBI Taxonomy" id="1612202"/>
    <lineage>
        <taxon>Bacteria</taxon>
        <taxon>Bacillati</taxon>
        <taxon>Bacillota</taxon>
        <taxon>Bacilli</taxon>
        <taxon>Bacillales</taxon>
        <taxon>Bacillaceae</taxon>
        <taxon>Pelagirhabdus</taxon>
    </lineage>
</organism>
<feature type="transmembrane region" description="Helical" evidence="6">
    <location>
        <begin position="117"/>
        <end position="140"/>
    </location>
</feature>
<dbReference type="AlphaFoldDB" id="A0A1G6HDD7"/>
<dbReference type="Pfam" id="PF11728">
    <property type="entry name" value="ArAE_1_C"/>
    <property type="match status" value="1"/>
</dbReference>
<dbReference type="Pfam" id="PF06081">
    <property type="entry name" value="ArAE_1"/>
    <property type="match status" value="1"/>
</dbReference>
<keyword evidence="2" id="KW-1003">Cell membrane</keyword>
<keyword evidence="3 6" id="KW-0812">Transmembrane</keyword>
<dbReference type="PANTHER" id="PTHR40064">
    <property type="entry name" value="MEMBRANE PROTEIN-RELATED"/>
    <property type="match status" value="1"/>
</dbReference>
<reference evidence="9" key="1">
    <citation type="submission" date="2016-09" db="EMBL/GenBank/DDBJ databases">
        <authorList>
            <person name="Varghese N."/>
            <person name="Submissions S."/>
        </authorList>
    </citation>
    <scope>NUCLEOTIDE SEQUENCE [LARGE SCALE GENOMIC DNA]</scope>
    <source>
        <strain evidence="9">S5</strain>
    </source>
</reference>
<protein>
    <submittedName>
        <fullName evidence="8">Uncharacterized membrane protein YgaE, UPF0421/DUF939 family</fullName>
    </submittedName>
</protein>
<sequence>MKIGYRTIKTAVAAPLAVWIAEILQLSSPGSAAIIAVLCVQPTQKRSFTTAWHRTAAGLLSIIFAYVIFEGIGYHPLTVGLLLITFIPVTDALKITPGIITSLVILFHFYAAQEVSIPLIINEILIMAVGIILALILNLYMPSLDKDLLAIKKDIESNYQAFFRDMSLFLRGHTYHLDEKNLNRSKVDFEKATALVQRESENILSRTSDHEGQTSYFSMREVQFHSLERMKVIIHGLRVSVEQAKKIAELFDDLADAIYPENNVSYQLDRVNELRSYFEDDDLPETRKEFEIRAKLFQLLNEVEHYLTIKNKTLTEKDN</sequence>
<keyword evidence="5 6" id="KW-0472">Membrane</keyword>
<feature type="domain" description="Putative aromatic acid exporter C-terminal" evidence="7">
    <location>
        <begin position="146"/>
        <end position="311"/>
    </location>
</feature>
<evidence type="ECO:0000256" key="5">
    <source>
        <dbReference type="ARBA" id="ARBA00023136"/>
    </source>
</evidence>
<evidence type="ECO:0000256" key="2">
    <source>
        <dbReference type="ARBA" id="ARBA00022475"/>
    </source>
</evidence>
<dbReference type="OrthoDB" id="357521at2"/>
<dbReference type="Gene3D" id="1.20.120.940">
    <property type="entry name" value="Putative aromatic acid exporter, C-terminal domain"/>
    <property type="match status" value="1"/>
</dbReference>
<dbReference type="PANTHER" id="PTHR40064:SF1">
    <property type="entry name" value="MEMBRANE PROTEIN"/>
    <property type="match status" value="1"/>
</dbReference>
<evidence type="ECO:0000313" key="9">
    <source>
        <dbReference type="Proteomes" id="UP000242949"/>
    </source>
</evidence>
<feature type="transmembrane region" description="Helical" evidence="6">
    <location>
        <begin position="81"/>
        <end position="111"/>
    </location>
</feature>
<dbReference type="STRING" id="1612202.SAMN05421734_102482"/>
<evidence type="ECO:0000256" key="4">
    <source>
        <dbReference type="ARBA" id="ARBA00022989"/>
    </source>
</evidence>
<keyword evidence="4 6" id="KW-1133">Transmembrane helix</keyword>
<evidence type="ECO:0000256" key="1">
    <source>
        <dbReference type="ARBA" id="ARBA00004651"/>
    </source>
</evidence>
<dbReference type="Proteomes" id="UP000242949">
    <property type="component" value="Unassembled WGS sequence"/>
</dbReference>
<evidence type="ECO:0000256" key="3">
    <source>
        <dbReference type="ARBA" id="ARBA00022692"/>
    </source>
</evidence>
<evidence type="ECO:0000259" key="7">
    <source>
        <dbReference type="Pfam" id="PF11728"/>
    </source>
</evidence>
<dbReference type="InterPro" id="IPR010343">
    <property type="entry name" value="ArAE_1"/>
</dbReference>
<accession>A0A1G6HDD7</accession>
<keyword evidence="9" id="KW-1185">Reference proteome</keyword>
<proteinExistence type="predicted"/>
<dbReference type="GO" id="GO:0005886">
    <property type="term" value="C:plasma membrane"/>
    <property type="evidence" value="ECO:0007669"/>
    <property type="project" value="UniProtKB-SubCell"/>
</dbReference>
<dbReference type="InterPro" id="IPR021062">
    <property type="entry name" value="ArAE_1_C"/>
</dbReference>
<dbReference type="InterPro" id="IPR038323">
    <property type="entry name" value="ArAE_1_C_sf"/>
</dbReference>
<comment type="subcellular location">
    <subcellularLocation>
        <location evidence="1">Cell membrane</location>
        <topology evidence="1">Multi-pass membrane protein</topology>
    </subcellularLocation>
</comment>
<evidence type="ECO:0000256" key="6">
    <source>
        <dbReference type="SAM" id="Phobius"/>
    </source>
</evidence>
<feature type="transmembrane region" description="Helical" evidence="6">
    <location>
        <begin position="51"/>
        <end position="69"/>
    </location>
</feature>
<dbReference type="RefSeq" id="WP_090793741.1">
    <property type="nucleotide sequence ID" value="NZ_FMYI01000002.1"/>
</dbReference>
<dbReference type="EMBL" id="FMYI01000002">
    <property type="protein sequence ID" value="SDB91935.1"/>
    <property type="molecule type" value="Genomic_DNA"/>
</dbReference>